<evidence type="ECO:0000313" key="3">
    <source>
        <dbReference type="EMBL" id="RWY34935.1"/>
    </source>
</evidence>
<evidence type="ECO:0000256" key="1">
    <source>
        <dbReference type="ARBA" id="ARBA00022729"/>
    </source>
</evidence>
<comment type="caution">
    <text evidence="3">The sequence shown here is derived from an EMBL/GenBank/DDBJ whole genome shotgun (WGS) entry which is preliminary data.</text>
</comment>
<proteinExistence type="predicted"/>
<dbReference type="InterPro" id="IPR011250">
    <property type="entry name" value="OMP/PagP_B-barrel"/>
</dbReference>
<dbReference type="Gene3D" id="2.40.160.20">
    <property type="match status" value="1"/>
</dbReference>
<evidence type="ECO:0000313" key="4">
    <source>
        <dbReference type="Proteomes" id="UP000287168"/>
    </source>
</evidence>
<protein>
    <submittedName>
        <fullName evidence="3">Porin family protein</fullName>
    </submittedName>
</protein>
<feature type="domain" description="Outer membrane protein beta-barrel" evidence="2">
    <location>
        <begin position="70"/>
        <end position="232"/>
    </location>
</feature>
<accession>A0A451GG97</accession>
<keyword evidence="4" id="KW-1185">Reference proteome</keyword>
<dbReference type="EMBL" id="SBLC01000096">
    <property type="protein sequence ID" value="RWY34935.1"/>
    <property type="molecule type" value="Genomic_DNA"/>
</dbReference>
<dbReference type="InterPro" id="IPR027385">
    <property type="entry name" value="Beta-barrel_OMP"/>
</dbReference>
<evidence type="ECO:0000259" key="2">
    <source>
        <dbReference type="Pfam" id="PF13505"/>
    </source>
</evidence>
<keyword evidence="1" id="KW-0732">Signal</keyword>
<sequence>MMLIKISEIFNERLKNRPSITHPVWVLGRITTMTRRAVSAISILAGIGFGTSALAGGPTVVVQEPAVYAPVAVVSDSNWTGGYVGLSFGQHDASLSAGPVSVSADDTGLGVFAGYNHDFGQYVLGGELSFDRAKEEGVKVDLTRLKGRFGYDAGQWMPYAMLGVARVKGSDGIDSYSKSGMTFGIGADFAISRNFVLGAELSRSSFGSVANVAGTDVDLDIDTIQLRASWKF</sequence>
<dbReference type="SUPFAM" id="SSF56925">
    <property type="entry name" value="OMPA-like"/>
    <property type="match status" value="1"/>
</dbReference>
<name>A0A451GG97_9RHOB</name>
<reference evidence="3 4" key="1">
    <citation type="journal article" date="2015" name="Int. J. Syst. Evol. Microbiol.">
        <title>Gemmobacter intermedius sp. nov., isolated from a white stork (Ciconia ciconia).</title>
        <authorList>
            <person name="Kampfer P."/>
            <person name="Jerzak L."/>
            <person name="Wilharm G."/>
            <person name="Golke J."/>
            <person name="Busse H.J."/>
            <person name="Glaeser S.P."/>
        </authorList>
    </citation>
    <scope>NUCLEOTIDE SEQUENCE [LARGE SCALE GENOMIC DNA]</scope>
    <source>
        <strain evidence="3 4">119/4</strain>
    </source>
</reference>
<dbReference type="Proteomes" id="UP000287168">
    <property type="component" value="Unassembled WGS sequence"/>
</dbReference>
<dbReference type="AlphaFoldDB" id="A0A451GG97"/>
<gene>
    <name evidence="3" type="ORF">EP867_19090</name>
</gene>
<dbReference type="Pfam" id="PF13505">
    <property type="entry name" value="OMP_b-brl"/>
    <property type="match status" value="1"/>
</dbReference>
<dbReference type="OrthoDB" id="268975at2"/>
<organism evidence="3 4">
    <name type="scientific">Falsigemmobacter intermedius</name>
    <dbReference type="NCBI Taxonomy" id="1553448"/>
    <lineage>
        <taxon>Bacteria</taxon>
        <taxon>Pseudomonadati</taxon>
        <taxon>Pseudomonadota</taxon>
        <taxon>Alphaproteobacteria</taxon>
        <taxon>Rhodobacterales</taxon>
        <taxon>Paracoccaceae</taxon>
        <taxon>Falsigemmobacter</taxon>
    </lineage>
</organism>